<dbReference type="Pfam" id="PF02519">
    <property type="entry name" value="Auxin_inducible"/>
    <property type="match status" value="2"/>
</dbReference>
<dbReference type="PANTHER" id="PTHR31374">
    <property type="entry name" value="AUXIN-INDUCED PROTEIN-LIKE-RELATED"/>
    <property type="match status" value="1"/>
</dbReference>
<gene>
    <name evidence="2" type="ORF">AYBTSS11_LOCUS21794</name>
</gene>
<dbReference type="EMBL" id="OY731404">
    <property type="protein sequence ID" value="CAJ1968584.1"/>
    <property type="molecule type" value="Genomic_DNA"/>
</dbReference>
<evidence type="ECO:0000256" key="1">
    <source>
        <dbReference type="ARBA" id="ARBA00006974"/>
    </source>
</evidence>
<dbReference type="AlphaFoldDB" id="A0AA86VIV8"/>
<name>A0AA86VIV8_9FABA</name>
<protein>
    <submittedName>
        <fullName evidence="2">Uncharacterized protein</fullName>
    </submittedName>
</protein>
<organism evidence="2 3">
    <name type="scientific">Sphenostylis stenocarpa</name>
    <dbReference type="NCBI Taxonomy" id="92480"/>
    <lineage>
        <taxon>Eukaryota</taxon>
        <taxon>Viridiplantae</taxon>
        <taxon>Streptophyta</taxon>
        <taxon>Embryophyta</taxon>
        <taxon>Tracheophyta</taxon>
        <taxon>Spermatophyta</taxon>
        <taxon>Magnoliopsida</taxon>
        <taxon>eudicotyledons</taxon>
        <taxon>Gunneridae</taxon>
        <taxon>Pentapetalae</taxon>
        <taxon>rosids</taxon>
        <taxon>fabids</taxon>
        <taxon>Fabales</taxon>
        <taxon>Fabaceae</taxon>
        <taxon>Papilionoideae</taxon>
        <taxon>50 kb inversion clade</taxon>
        <taxon>NPAAA clade</taxon>
        <taxon>indigoferoid/millettioid clade</taxon>
        <taxon>Phaseoleae</taxon>
        <taxon>Sphenostylis</taxon>
    </lineage>
</organism>
<dbReference type="PANTHER" id="PTHR31374:SF188">
    <property type="entry name" value="SAUR-LIKE AUXIN-RESPONSIVE FAMILY PROTEIN"/>
    <property type="match status" value="1"/>
</dbReference>
<proteinExistence type="inferred from homology"/>
<evidence type="ECO:0000313" key="2">
    <source>
        <dbReference type="EMBL" id="CAJ1968584.1"/>
    </source>
</evidence>
<dbReference type="Proteomes" id="UP001189624">
    <property type="component" value="Chromosome 7"/>
</dbReference>
<keyword evidence="3" id="KW-1185">Reference proteome</keyword>
<dbReference type="GO" id="GO:0009733">
    <property type="term" value="P:response to auxin"/>
    <property type="evidence" value="ECO:0007669"/>
    <property type="project" value="InterPro"/>
</dbReference>
<reference evidence="2" key="1">
    <citation type="submission" date="2023-10" db="EMBL/GenBank/DDBJ databases">
        <authorList>
            <person name="Domelevo Entfellner J.-B."/>
        </authorList>
    </citation>
    <scope>NUCLEOTIDE SEQUENCE</scope>
</reference>
<comment type="similarity">
    <text evidence="1">Belongs to the ARG7 family.</text>
</comment>
<dbReference type="Gramene" id="rna-AYBTSS11_LOCUS21794">
    <property type="protein sequence ID" value="CAJ1968584.1"/>
    <property type="gene ID" value="gene-AYBTSS11_LOCUS21794"/>
</dbReference>
<accession>A0AA86VIV8</accession>
<dbReference type="InterPro" id="IPR003676">
    <property type="entry name" value="SAUR_fam"/>
</dbReference>
<evidence type="ECO:0000313" key="3">
    <source>
        <dbReference type="Proteomes" id="UP001189624"/>
    </source>
</evidence>
<sequence length="262" mass="29390">MIRSFVGKIQKGVSQIGPGKPTLNYMKENQLGTTNDMPGDVSKGYFAVIAIKDGEIKRFVVELDYLTHPEFLGLLDQAGEEYGFKQQGTLVVPCRPQELQKILDGWRMRPDSIKGAGRDIYVPKEVHEEVEEVDFVRPSMLPLTLKVITVKVKMLRTFVGKIEKGLSLFVHRRPPLRYNSEATCVVPDDVREGYFAVLATKGGECKRFVVGLHYLNDPAFLGLLDQAEEEFGFGQEGALAIPCQPQELQKILEGQRTSRSTM</sequence>